<reference evidence="1 2" key="1">
    <citation type="submission" date="2019-08" db="EMBL/GenBank/DDBJ databases">
        <title>Draft genome sequences of two oriental melons (Cucumis melo L. var makuwa).</title>
        <authorList>
            <person name="Kwon S.-Y."/>
        </authorList>
    </citation>
    <scope>NUCLEOTIDE SEQUENCE [LARGE SCALE GENOMIC DNA]</scope>
    <source>
        <strain evidence="2">cv. Chang Bougi</strain>
        <tissue evidence="1">Leaf</tissue>
    </source>
</reference>
<gene>
    <name evidence="1" type="ORF">E5676_scaffold2217G00030</name>
</gene>
<accession>A0A5D3DBL6</accession>
<organism evidence="1 2">
    <name type="scientific">Cucumis melo var. makuwa</name>
    <name type="common">Oriental melon</name>
    <dbReference type="NCBI Taxonomy" id="1194695"/>
    <lineage>
        <taxon>Eukaryota</taxon>
        <taxon>Viridiplantae</taxon>
        <taxon>Streptophyta</taxon>
        <taxon>Embryophyta</taxon>
        <taxon>Tracheophyta</taxon>
        <taxon>Spermatophyta</taxon>
        <taxon>Magnoliopsida</taxon>
        <taxon>eudicotyledons</taxon>
        <taxon>Gunneridae</taxon>
        <taxon>Pentapetalae</taxon>
        <taxon>rosids</taxon>
        <taxon>fabids</taxon>
        <taxon>Cucurbitales</taxon>
        <taxon>Cucurbitaceae</taxon>
        <taxon>Benincaseae</taxon>
        <taxon>Cucumis</taxon>
    </lineage>
</organism>
<dbReference type="EMBL" id="SSTD01005981">
    <property type="protein sequence ID" value="TYK20974.1"/>
    <property type="molecule type" value="Genomic_DNA"/>
</dbReference>
<name>A0A5D3DBL6_CUCMM</name>
<dbReference type="GO" id="GO:0003964">
    <property type="term" value="F:RNA-directed DNA polymerase activity"/>
    <property type="evidence" value="ECO:0007669"/>
    <property type="project" value="UniProtKB-KW"/>
</dbReference>
<sequence length="146" mass="16327">MMKKPNNGPGMHLPKCSLISQLLEQGNLSALSGLNIKENELFEEASKLCKASHLPLSYLGLPLGGYPKQAVFWQPLAHPKKPKLAAFAARGLAFSRSWNKVDSLAMFKLCSGTRIAFWHDPWANLIPLKDSFPRLFRLYESEWGSS</sequence>
<comment type="caution">
    <text evidence="1">The sequence shown here is derived from an EMBL/GenBank/DDBJ whole genome shotgun (WGS) entry which is preliminary data.</text>
</comment>
<protein>
    <submittedName>
        <fullName evidence="1">RNA-directed DNA polymerase (Reverse transcriptase)</fullName>
    </submittedName>
</protein>
<evidence type="ECO:0000313" key="1">
    <source>
        <dbReference type="EMBL" id="TYK20974.1"/>
    </source>
</evidence>
<evidence type="ECO:0000313" key="2">
    <source>
        <dbReference type="Proteomes" id="UP000321947"/>
    </source>
</evidence>
<dbReference type="AlphaFoldDB" id="A0A5D3DBL6"/>
<keyword evidence="1" id="KW-0548">Nucleotidyltransferase</keyword>
<proteinExistence type="predicted"/>
<dbReference type="Proteomes" id="UP000321947">
    <property type="component" value="Unassembled WGS sequence"/>
</dbReference>
<keyword evidence="1" id="KW-0808">Transferase</keyword>
<keyword evidence="1" id="KW-0695">RNA-directed DNA polymerase</keyword>